<accession>A0AAV5U951</accession>
<dbReference type="EMBL" id="BTSX01000006">
    <property type="protein sequence ID" value="GMT02905.1"/>
    <property type="molecule type" value="Genomic_DNA"/>
</dbReference>
<comment type="caution">
    <text evidence="2">The sequence shown here is derived from an EMBL/GenBank/DDBJ whole genome shotgun (WGS) entry which is preliminary data.</text>
</comment>
<keyword evidence="3" id="KW-1185">Reference proteome</keyword>
<feature type="region of interest" description="Disordered" evidence="1">
    <location>
        <begin position="1"/>
        <end position="41"/>
    </location>
</feature>
<reference evidence="2" key="1">
    <citation type="submission" date="2023-10" db="EMBL/GenBank/DDBJ databases">
        <title>Genome assembly of Pristionchus species.</title>
        <authorList>
            <person name="Yoshida K."/>
            <person name="Sommer R.J."/>
        </authorList>
    </citation>
    <scope>NUCLEOTIDE SEQUENCE</scope>
    <source>
        <strain evidence="2">RS0144</strain>
    </source>
</reference>
<protein>
    <submittedName>
        <fullName evidence="2">Uncharacterized protein</fullName>
    </submittedName>
</protein>
<proteinExistence type="predicted"/>
<feature type="region of interest" description="Disordered" evidence="1">
    <location>
        <begin position="232"/>
        <end position="352"/>
    </location>
</feature>
<feature type="compositionally biased region" description="Polar residues" evidence="1">
    <location>
        <begin position="15"/>
        <end position="41"/>
    </location>
</feature>
<sequence length="352" mass="39274">MTLSSANGSPAPPGRSSSLPLANATHGNTSSSTTGAAPVSQSGLISHSSATSFLPLNASAGASNVLDGILAYLRKNDENMERMEQKLDGFILQYAPLIKDGADFAKATVTQLEGFTEWKEEMKKEHKKLKNAVDQLNEKIPAKKGFHYTYLTRERVDAIDKGSLNPARLATRLQKAIYKKQPGEKLKNVEDRVEQAAVKFILDCVIYRREFSTKDQKDLAMKAMKDRLNQYAANGRAERDTPLIAFTRARRSKNRRQPNPKGKKRKTTATPHLRMDDSSHSRSRSRSPSRSRSLSRSRCRSLHRSRELSVGTFGGNCNTNKRSRIIYSSSEDEDESDPTPYLGKKIKQEAID</sequence>
<name>A0AAV5U951_9BILA</name>
<organism evidence="2 3">
    <name type="scientific">Pristionchus entomophagus</name>
    <dbReference type="NCBI Taxonomy" id="358040"/>
    <lineage>
        <taxon>Eukaryota</taxon>
        <taxon>Metazoa</taxon>
        <taxon>Ecdysozoa</taxon>
        <taxon>Nematoda</taxon>
        <taxon>Chromadorea</taxon>
        <taxon>Rhabditida</taxon>
        <taxon>Rhabditina</taxon>
        <taxon>Diplogasteromorpha</taxon>
        <taxon>Diplogasteroidea</taxon>
        <taxon>Neodiplogasteridae</taxon>
        <taxon>Pristionchus</taxon>
    </lineage>
</organism>
<gene>
    <name evidence="2" type="ORF">PENTCL1PPCAC_25079</name>
</gene>
<dbReference type="AlphaFoldDB" id="A0AAV5U951"/>
<dbReference type="Proteomes" id="UP001432027">
    <property type="component" value="Unassembled WGS sequence"/>
</dbReference>
<evidence type="ECO:0000313" key="3">
    <source>
        <dbReference type="Proteomes" id="UP001432027"/>
    </source>
</evidence>
<feature type="compositionally biased region" description="Basic residues" evidence="1">
    <location>
        <begin position="281"/>
        <end position="303"/>
    </location>
</feature>
<evidence type="ECO:0000313" key="2">
    <source>
        <dbReference type="EMBL" id="GMT02905.1"/>
    </source>
</evidence>
<feature type="compositionally biased region" description="Basic residues" evidence="1">
    <location>
        <begin position="248"/>
        <end position="267"/>
    </location>
</feature>
<evidence type="ECO:0000256" key="1">
    <source>
        <dbReference type="SAM" id="MobiDB-lite"/>
    </source>
</evidence>